<evidence type="ECO:0000313" key="2">
    <source>
        <dbReference type="Proteomes" id="UP000326565"/>
    </source>
</evidence>
<dbReference type="EMBL" id="ML732154">
    <property type="protein sequence ID" value="KAB8078898.1"/>
    <property type="molecule type" value="Genomic_DNA"/>
</dbReference>
<name>A0A5N5XDP5_9EURO</name>
<accession>A0A5N5XDP5</accession>
<dbReference type="AlphaFoldDB" id="A0A5N5XDP5"/>
<evidence type="ECO:0000313" key="1">
    <source>
        <dbReference type="EMBL" id="KAB8078898.1"/>
    </source>
</evidence>
<protein>
    <submittedName>
        <fullName evidence="1">Uncharacterized protein</fullName>
    </submittedName>
</protein>
<proteinExistence type="predicted"/>
<organism evidence="1 2">
    <name type="scientific">Aspergillus leporis</name>
    <dbReference type="NCBI Taxonomy" id="41062"/>
    <lineage>
        <taxon>Eukaryota</taxon>
        <taxon>Fungi</taxon>
        <taxon>Dikarya</taxon>
        <taxon>Ascomycota</taxon>
        <taxon>Pezizomycotina</taxon>
        <taxon>Eurotiomycetes</taxon>
        <taxon>Eurotiomycetidae</taxon>
        <taxon>Eurotiales</taxon>
        <taxon>Aspergillaceae</taxon>
        <taxon>Aspergillus</taxon>
        <taxon>Aspergillus subgen. Circumdati</taxon>
    </lineage>
</organism>
<keyword evidence="2" id="KW-1185">Reference proteome</keyword>
<reference evidence="1 2" key="1">
    <citation type="submission" date="2019-04" db="EMBL/GenBank/DDBJ databases">
        <title>Friends and foes A comparative genomics study of 23 Aspergillus species from section Flavi.</title>
        <authorList>
            <consortium name="DOE Joint Genome Institute"/>
            <person name="Kjaerbolling I."/>
            <person name="Vesth T."/>
            <person name="Frisvad J.C."/>
            <person name="Nybo J.L."/>
            <person name="Theobald S."/>
            <person name="Kildgaard S."/>
            <person name="Isbrandt T."/>
            <person name="Kuo A."/>
            <person name="Sato A."/>
            <person name="Lyhne E.K."/>
            <person name="Kogle M.E."/>
            <person name="Wiebenga A."/>
            <person name="Kun R.S."/>
            <person name="Lubbers R.J."/>
            <person name="Makela M.R."/>
            <person name="Barry K."/>
            <person name="Chovatia M."/>
            <person name="Clum A."/>
            <person name="Daum C."/>
            <person name="Haridas S."/>
            <person name="He G."/>
            <person name="LaButti K."/>
            <person name="Lipzen A."/>
            <person name="Mondo S."/>
            <person name="Riley R."/>
            <person name="Salamov A."/>
            <person name="Simmons B.A."/>
            <person name="Magnuson J.K."/>
            <person name="Henrissat B."/>
            <person name="Mortensen U.H."/>
            <person name="Larsen T.O."/>
            <person name="Devries R.P."/>
            <person name="Grigoriev I.V."/>
            <person name="Machida M."/>
            <person name="Baker S.E."/>
            <person name="Andersen M.R."/>
        </authorList>
    </citation>
    <scope>NUCLEOTIDE SEQUENCE [LARGE SCALE GENOMIC DNA]</scope>
    <source>
        <strain evidence="1 2">CBS 151.66</strain>
    </source>
</reference>
<sequence length="88" mass="9854">MTENCLEWMAAIMDSTARSKTRGSRVTITLQQGQQCSCILLIAMVWAIFNPTLPTRYGMSPYFCGVRSVAKNGSFLTNERDDGKKWGL</sequence>
<gene>
    <name evidence="1" type="ORF">BDV29DRAFT_120271</name>
</gene>
<dbReference type="Proteomes" id="UP000326565">
    <property type="component" value="Unassembled WGS sequence"/>
</dbReference>